<organism evidence="2 3">
    <name type="scientific">Aldrovandia affinis</name>
    <dbReference type="NCBI Taxonomy" id="143900"/>
    <lineage>
        <taxon>Eukaryota</taxon>
        <taxon>Metazoa</taxon>
        <taxon>Chordata</taxon>
        <taxon>Craniata</taxon>
        <taxon>Vertebrata</taxon>
        <taxon>Euteleostomi</taxon>
        <taxon>Actinopterygii</taxon>
        <taxon>Neopterygii</taxon>
        <taxon>Teleostei</taxon>
        <taxon>Notacanthiformes</taxon>
        <taxon>Halosauridae</taxon>
        <taxon>Aldrovandia</taxon>
    </lineage>
</organism>
<dbReference type="AlphaFoldDB" id="A0AAD7SLA6"/>
<proteinExistence type="predicted"/>
<feature type="region of interest" description="Disordered" evidence="1">
    <location>
        <begin position="94"/>
        <end position="126"/>
    </location>
</feature>
<evidence type="ECO:0000313" key="3">
    <source>
        <dbReference type="Proteomes" id="UP001221898"/>
    </source>
</evidence>
<evidence type="ECO:0000313" key="2">
    <source>
        <dbReference type="EMBL" id="KAJ8404515.1"/>
    </source>
</evidence>
<reference evidence="2" key="1">
    <citation type="journal article" date="2023" name="Science">
        <title>Genome structures resolve the early diversification of teleost fishes.</title>
        <authorList>
            <person name="Parey E."/>
            <person name="Louis A."/>
            <person name="Montfort J."/>
            <person name="Bouchez O."/>
            <person name="Roques C."/>
            <person name="Iampietro C."/>
            <person name="Lluch J."/>
            <person name="Castinel A."/>
            <person name="Donnadieu C."/>
            <person name="Desvignes T."/>
            <person name="Floi Bucao C."/>
            <person name="Jouanno E."/>
            <person name="Wen M."/>
            <person name="Mejri S."/>
            <person name="Dirks R."/>
            <person name="Jansen H."/>
            <person name="Henkel C."/>
            <person name="Chen W.J."/>
            <person name="Zahm M."/>
            <person name="Cabau C."/>
            <person name="Klopp C."/>
            <person name="Thompson A.W."/>
            <person name="Robinson-Rechavi M."/>
            <person name="Braasch I."/>
            <person name="Lecointre G."/>
            <person name="Bobe J."/>
            <person name="Postlethwait J.H."/>
            <person name="Berthelot C."/>
            <person name="Roest Crollius H."/>
            <person name="Guiguen Y."/>
        </authorList>
    </citation>
    <scope>NUCLEOTIDE SEQUENCE</scope>
    <source>
        <strain evidence="2">NC1722</strain>
    </source>
</reference>
<comment type="caution">
    <text evidence="2">The sequence shown here is derived from an EMBL/GenBank/DDBJ whole genome shotgun (WGS) entry which is preliminary data.</text>
</comment>
<sequence>MDELRSLVAKDNDFHSTSVFAFVETHLSPLVPDETVELEGFSMFRADRDFELEDLHNNDKPWFTAQLRRLRSEKEEARRSGDKDRFKEAKYRFAKRRRSGEHRFSEKLQQQFSEGIPPPSGKASKP</sequence>
<evidence type="ECO:0000256" key="1">
    <source>
        <dbReference type="SAM" id="MobiDB-lite"/>
    </source>
</evidence>
<accession>A0AAD7SLA6</accession>
<keyword evidence="3" id="KW-1185">Reference proteome</keyword>
<name>A0AAD7SLA6_9TELE</name>
<dbReference type="EMBL" id="JAINUG010000053">
    <property type="protein sequence ID" value="KAJ8404515.1"/>
    <property type="molecule type" value="Genomic_DNA"/>
</dbReference>
<dbReference type="Proteomes" id="UP001221898">
    <property type="component" value="Unassembled WGS sequence"/>
</dbReference>
<gene>
    <name evidence="2" type="ORF">AAFF_G00337820</name>
</gene>
<protein>
    <submittedName>
        <fullName evidence="2">Uncharacterized protein</fullName>
    </submittedName>
</protein>